<dbReference type="SUPFAM" id="SSF53850">
    <property type="entry name" value="Periplasmic binding protein-like II"/>
    <property type="match status" value="1"/>
</dbReference>
<protein>
    <submittedName>
        <fullName evidence="6">LysR substrate-binding domain-containing protein</fullName>
    </submittedName>
</protein>
<evidence type="ECO:0000256" key="3">
    <source>
        <dbReference type="ARBA" id="ARBA00023125"/>
    </source>
</evidence>
<dbReference type="InterPro" id="IPR005119">
    <property type="entry name" value="LysR_subst-bd"/>
</dbReference>
<evidence type="ECO:0000256" key="2">
    <source>
        <dbReference type="ARBA" id="ARBA00023015"/>
    </source>
</evidence>
<dbReference type="Pfam" id="PF03466">
    <property type="entry name" value="LysR_substrate"/>
    <property type="match status" value="1"/>
</dbReference>
<feature type="domain" description="HTH lysR-type" evidence="5">
    <location>
        <begin position="1"/>
        <end position="59"/>
    </location>
</feature>
<dbReference type="RefSeq" id="WP_377281668.1">
    <property type="nucleotide sequence ID" value="NZ_JBHRSI010000004.1"/>
</dbReference>
<dbReference type="InterPro" id="IPR058163">
    <property type="entry name" value="LysR-type_TF_proteobact-type"/>
</dbReference>
<comment type="caution">
    <text evidence="6">The sequence shown here is derived from an EMBL/GenBank/DDBJ whole genome shotgun (WGS) entry which is preliminary data.</text>
</comment>
<evidence type="ECO:0000259" key="5">
    <source>
        <dbReference type="PROSITE" id="PS50931"/>
    </source>
</evidence>
<dbReference type="PANTHER" id="PTHR30537:SF31">
    <property type="entry name" value="TRANSCRIPTIONAL REGULATOR, LYSR FAMILY"/>
    <property type="match status" value="1"/>
</dbReference>
<gene>
    <name evidence="6" type="ORF">ACFSC0_19710</name>
</gene>
<organism evidence="6 7">
    <name type="scientific">Phenylobacterium terrae</name>
    <dbReference type="NCBI Taxonomy" id="2665495"/>
    <lineage>
        <taxon>Bacteria</taxon>
        <taxon>Pseudomonadati</taxon>
        <taxon>Pseudomonadota</taxon>
        <taxon>Alphaproteobacteria</taxon>
        <taxon>Caulobacterales</taxon>
        <taxon>Caulobacteraceae</taxon>
        <taxon>Phenylobacterium</taxon>
    </lineage>
</organism>
<dbReference type="Proteomes" id="UP001597237">
    <property type="component" value="Unassembled WGS sequence"/>
</dbReference>
<evidence type="ECO:0000313" key="6">
    <source>
        <dbReference type="EMBL" id="MFD1785631.1"/>
    </source>
</evidence>
<dbReference type="Gene3D" id="3.40.190.290">
    <property type="match status" value="1"/>
</dbReference>
<reference evidence="7" key="1">
    <citation type="journal article" date="2019" name="Int. J. Syst. Evol. Microbiol.">
        <title>The Global Catalogue of Microorganisms (GCM) 10K type strain sequencing project: providing services to taxonomists for standard genome sequencing and annotation.</title>
        <authorList>
            <consortium name="The Broad Institute Genomics Platform"/>
            <consortium name="The Broad Institute Genome Sequencing Center for Infectious Disease"/>
            <person name="Wu L."/>
            <person name="Ma J."/>
        </authorList>
    </citation>
    <scope>NUCLEOTIDE SEQUENCE [LARGE SCALE GENOMIC DNA]</scope>
    <source>
        <strain evidence="7">DFY28</strain>
    </source>
</reference>
<keyword evidence="3" id="KW-0238">DNA-binding</keyword>
<dbReference type="EMBL" id="JBHUEY010000012">
    <property type="protein sequence ID" value="MFD1785631.1"/>
    <property type="molecule type" value="Genomic_DNA"/>
</dbReference>
<accession>A0ABW4N6Z7</accession>
<dbReference type="SUPFAM" id="SSF46785">
    <property type="entry name" value="Winged helix' DNA-binding domain"/>
    <property type="match status" value="1"/>
</dbReference>
<dbReference type="CDD" id="cd08422">
    <property type="entry name" value="PBP2_CrgA_like"/>
    <property type="match status" value="1"/>
</dbReference>
<keyword evidence="4" id="KW-0804">Transcription</keyword>
<evidence type="ECO:0000313" key="7">
    <source>
        <dbReference type="Proteomes" id="UP001597237"/>
    </source>
</evidence>
<evidence type="ECO:0000256" key="1">
    <source>
        <dbReference type="ARBA" id="ARBA00009437"/>
    </source>
</evidence>
<name>A0ABW4N6Z7_9CAUL</name>
<dbReference type="PANTHER" id="PTHR30537">
    <property type="entry name" value="HTH-TYPE TRANSCRIPTIONAL REGULATOR"/>
    <property type="match status" value="1"/>
</dbReference>
<evidence type="ECO:0000256" key="4">
    <source>
        <dbReference type="ARBA" id="ARBA00023163"/>
    </source>
</evidence>
<keyword evidence="2" id="KW-0805">Transcription regulation</keyword>
<comment type="similarity">
    <text evidence="1">Belongs to the LysR transcriptional regulatory family.</text>
</comment>
<sequence>MRHLTELFVFAHVVDHGGFTAAARRLRLPKSTVSKRVSDLEQRFGATLIARTSRTFHVTDLGREVHRHAKAMIAEGEAAAASAERRQSEPMGVVRMTASAASCQSGLTSVLADLTTRLPRIQVVLHATNRYVDLVQEGFDLAVRAHRNPLPDSELVQRRIGEAVSILVASPDYLRRRGEPAAPEDLHQHDGLLNAPETGAWVVRSSERLFEARPSARLFADEPSTLVRAAMEGFGIAALPLGLCRPLIDQGALRRVLPVWSAGATSISLVMPYRRGVMPSVRAAADHFVETLPTAMTLAP</sequence>
<dbReference type="Pfam" id="PF00126">
    <property type="entry name" value="HTH_1"/>
    <property type="match status" value="1"/>
</dbReference>
<dbReference type="InterPro" id="IPR036390">
    <property type="entry name" value="WH_DNA-bd_sf"/>
</dbReference>
<proteinExistence type="inferred from homology"/>
<dbReference type="PROSITE" id="PS50931">
    <property type="entry name" value="HTH_LYSR"/>
    <property type="match status" value="1"/>
</dbReference>
<keyword evidence="7" id="KW-1185">Reference proteome</keyword>
<dbReference type="Gene3D" id="1.10.10.10">
    <property type="entry name" value="Winged helix-like DNA-binding domain superfamily/Winged helix DNA-binding domain"/>
    <property type="match status" value="1"/>
</dbReference>
<dbReference type="InterPro" id="IPR000847">
    <property type="entry name" value="LysR_HTH_N"/>
</dbReference>
<dbReference type="InterPro" id="IPR036388">
    <property type="entry name" value="WH-like_DNA-bd_sf"/>
</dbReference>